<protein>
    <submittedName>
        <fullName evidence="1">Uncharacterized protein</fullName>
    </submittedName>
</protein>
<dbReference type="RefSeq" id="WP_282539855.1">
    <property type="nucleotide sequence ID" value="NZ_JASCIS010000071.1"/>
</dbReference>
<gene>
    <name evidence="1" type="ORF">QIT00_36775</name>
</gene>
<accession>A0ABT6T9H4</accession>
<keyword evidence="2" id="KW-1185">Reference proteome</keyword>
<organism evidence="1 2">
    <name type="scientific">Streptomyces luteolus</name>
    <dbReference type="NCBI Taxonomy" id="3043615"/>
    <lineage>
        <taxon>Bacteria</taxon>
        <taxon>Bacillati</taxon>
        <taxon>Actinomycetota</taxon>
        <taxon>Actinomycetes</taxon>
        <taxon>Kitasatosporales</taxon>
        <taxon>Streptomycetaceae</taxon>
        <taxon>Streptomyces</taxon>
    </lineage>
</organism>
<evidence type="ECO:0000313" key="2">
    <source>
        <dbReference type="Proteomes" id="UP001237105"/>
    </source>
</evidence>
<dbReference type="Proteomes" id="UP001237105">
    <property type="component" value="Unassembled WGS sequence"/>
</dbReference>
<name>A0ABT6T9H4_9ACTN</name>
<sequence>MATLLLGANDDRSGTVAPLRLAGARITAALSYSSTLVWLGICVLEGGVFGQRLTTQGGLRLPGAQWLSGLFLQGARLENTGGTPVCGDTCST</sequence>
<reference evidence="1 2" key="1">
    <citation type="submission" date="2023-05" db="EMBL/GenBank/DDBJ databases">
        <title>Draft genome sequence of Streptomyces sp. B-S-A12 isolated from a cave soil in Thailand.</title>
        <authorList>
            <person name="Chamroensaksri N."/>
            <person name="Muangham S."/>
        </authorList>
    </citation>
    <scope>NUCLEOTIDE SEQUENCE [LARGE SCALE GENOMIC DNA]</scope>
    <source>
        <strain evidence="1 2">B-S-A12</strain>
    </source>
</reference>
<evidence type="ECO:0000313" key="1">
    <source>
        <dbReference type="EMBL" id="MDI3424028.1"/>
    </source>
</evidence>
<proteinExistence type="predicted"/>
<comment type="caution">
    <text evidence="1">The sequence shown here is derived from an EMBL/GenBank/DDBJ whole genome shotgun (WGS) entry which is preliminary data.</text>
</comment>
<dbReference type="EMBL" id="JASCIS010000071">
    <property type="protein sequence ID" value="MDI3424028.1"/>
    <property type="molecule type" value="Genomic_DNA"/>
</dbReference>